<name>A0ABS7C2Z2_9BACL</name>
<evidence type="ECO:0000259" key="1">
    <source>
        <dbReference type="Pfam" id="PF11706"/>
    </source>
</evidence>
<dbReference type="EMBL" id="JAHZIK010000332">
    <property type="protein sequence ID" value="MBW7455265.1"/>
    <property type="molecule type" value="Genomic_DNA"/>
</dbReference>
<dbReference type="Pfam" id="PF07336">
    <property type="entry name" value="ABATE"/>
    <property type="match status" value="1"/>
</dbReference>
<dbReference type="InterPro" id="IPR023286">
    <property type="entry name" value="ABATE_dom_sf"/>
</dbReference>
<protein>
    <submittedName>
        <fullName evidence="2">CGNR zinc finger domain-containing protein</fullName>
    </submittedName>
</protein>
<keyword evidence="3" id="KW-1185">Reference proteome</keyword>
<dbReference type="Proteomes" id="UP001519887">
    <property type="component" value="Unassembled WGS sequence"/>
</dbReference>
<gene>
    <name evidence="2" type="ORF">K0U00_14665</name>
</gene>
<evidence type="ECO:0000313" key="3">
    <source>
        <dbReference type="Proteomes" id="UP001519887"/>
    </source>
</evidence>
<dbReference type="RefSeq" id="WP_210045359.1">
    <property type="nucleotide sequence ID" value="NZ_JBHLVU010000010.1"/>
</dbReference>
<dbReference type="Pfam" id="PF11706">
    <property type="entry name" value="zf-CGNR"/>
    <property type="match status" value="1"/>
</dbReference>
<feature type="domain" description="Zinc finger CGNR" evidence="1">
    <location>
        <begin position="158"/>
        <end position="200"/>
    </location>
</feature>
<dbReference type="PANTHER" id="PTHR35525:SF3">
    <property type="entry name" value="BLL6575 PROTEIN"/>
    <property type="match status" value="1"/>
</dbReference>
<accession>A0ABS7C2Z2</accession>
<dbReference type="InterPro" id="IPR010852">
    <property type="entry name" value="ABATE"/>
</dbReference>
<organism evidence="2 3">
    <name type="scientific">Paenibacillus sepulcri</name>
    <dbReference type="NCBI Taxonomy" id="359917"/>
    <lineage>
        <taxon>Bacteria</taxon>
        <taxon>Bacillati</taxon>
        <taxon>Bacillota</taxon>
        <taxon>Bacilli</taxon>
        <taxon>Bacillales</taxon>
        <taxon>Paenibacillaceae</taxon>
        <taxon>Paenibacillus</taxon>
    </lineage>
</organism>
<comment type="caution">
    <text evidence="2">The sequence shown here is derived from an EMBL/GenBank/DDBJ whole genome shotgun (WGS) entry which is preliminary data.</text>
</comment>
<sequence length="206" mass="23668">MPKIIAPSFNFIGNHPILDFINTKIVHNGKPYDLLESFADILDWLNQANMLGQEEVDHNVPGWSDMDERLHVVHEARILRSSLLTLVQNGLNQEEAHGECIEIVNSFLKDRIITKKIIKTDKGFGTLQHITMQRPLDIIAPIAETAVDFLCHYNLSLVKKCENPECVLYFYDNSKNSTRRWCSQKTCGNRMKVTAYLERQRNKGSL</sequence>
<reference evidence="2 3" key="1">
    <citation type="submission" date="2021-07" db="EMBL/GenBank/DDBJ databases">
        <title>Paenibacillus radiodurans sp. nov., isolated from the southeastern edge of Tengger Desert.</title>
        <authorList>
            <person name="Zhang G."/>
        </authorList>
    </citation>
    <scope>NUCLEOTIDE SEQUENCE [LARGE SCALE GENOMIC DNA]</scope>
    <source>
        <strain evidence="2 3">CCM 7311</strain>
    </source>
</reference>
<proteinExistence type="predicted"/>
<evidence type="ECO:0000313" key="2">
    <source>
        <dbReference type="EMBL" id="MBW7455265.1"/>
    </source>
</evidence>
<dbReference type="SUPFAM" id="SSF160904">
    <property type="entry name" value="Jann2411-like"/>
    <property type="match status" value="1"/>
</dbReference>
<dbReference type="Gene3D" id="1.10.3300.10">
    <property type="entry name" value="Jann2411-like domain"/>
    <property type="match status" value="1"/>
</dbReference>
<dbReference type="PANTHER" id="PTHR35525">
    <property type="entry name" value="BLL6575 PROTEIN"/>
    <property type="match status" value="1"/>
</dbReference>
<dbReference type="InterPro" id="IPR021005">
    <property type="entry name" value="Znf_CGNR"/>
</dbReference>